<dbReference type="PROSITE" id="PS00134">
    <property type="entry name" value="TRYPSIN_HIS"/>
    <property type="match status" value="1"/>
</dbReference>
<dbReference type="PROSITE" id="PS00135">
    <property type="entry name" value="TRYPSIN_SER"/>
    <property type="match status" value="1"/>
</dbReference>
<reference evidence="10 11" key="1">
    <citation type="journal article" date="2015" name="Nat. Commun.">
        <title>Lucilia cuprina genome unlocks parasitic fly biology to underpin future interventions.</title>
        <authorList>
            <person name="Anstead C.A."/>
            <person name="Korhonen P.K."/>
            <person name="Young N.D."/>
            <person name="Hall R.S."/>
            <person name="Jex A.R."/>
            <person name="Murali S.C."/>
            <person name="Hughes D.S."/>
            <person name="Lee S.F."/>
            <person name="Perry T."/>
            <person name="Stroehlein A.J."/>
            <person name="Ansell B.R."/>
            <person name="Breugelmans B."/>
            <person name="Hofmann A."/>
            <person name="Qu J."/>
            <person name="Dugan S."/>
            <person name="Lee S.L."/>
            <person name="Chao H."/>
            <person name="Dinh H."/>
            <person name="Han Y."/>
            <person name="Doddapaneni H.V."/>
            <person name="Worley K.C."/>
            <person name="Muzny D.M."/>
            <person name="Ioannidis P."/>
            <person name="Waterhouse R.M."/>
            <person name="Zdobnov E.M."/>
            <person name="James P.J."/>
            <person name="Bagnall N.H."/>
            <person name="Kotze A.C."/>
            <person name="Gibbs R.A."/>
            <person name="Richards S."/>
            <person name="Batterham P."/>
            <person name="Gasser R.B."/>
        </authorList>
    </citation>
    <scope>NUCLEOTIDE SEQUENCE [LARGE SCALE GENOMIC DNA]</scope>
    <source>
        <strain evidence="10 11">LS</strain>
        <tissue evidence="10">Full body</tissue>
    </source>
</reference>
<dbReference type="PRINTS" id="PR00722">
    <property type="entry name" value="CHYMOTRYPSIN"/>
</dbReference>
<organism evidence="10 11">
    <name type="scientific">Lucilia cuprina</name>
    <name type="common">Green bottle fly</name>
    <name type="synonym">Australian sheep blowfly</name>
    <dbReference type="NCBI Taxonomy" id="7375"/>
    <lineage>
        <taxon>Eukaryota</taxon>
        <taxon>Metazoa</taxon>
        <taxon>Ecdysozoa</taxon>
        <taxon>Arthropoda</taxon>
        <taxon>Hexapoda</taxon>
        <taxon>Insecta</taxon>
        <taxon>Pterygota</taxon>
        <taxon>Neoptera</taxon>
        <taxon>Endopterygota</taxon>
        <taxon>Diptera</taxon>
        <taxon>Brachycera</taxon>
        <taxon>Muscomorpha</taxon>
        <taxon>Oestroidea</taxon>
        <taxon>Calliphoridae</taxon>
        <taxon>Luciliinae</taxon>
        <taxon>Lucilia</taxon>
    </lineage>
</organism>
<dbReference type="PROSITE" id="PS50240">
    <property type="entry name" value="TRYPSIN_DOM"/>
    <property type="match status" value="1"/>
</dbReference>
<keyword evidence="6" id="KW-0720">Serine protease</keyword>
<dbReference type="InterPro" id="IPR009003">
    <property type="entry name" value="Peptidase_S1_PA"/>
</dbReference>
<dbReference type="InterPro" id="IPR018114">
    <property type="entry name" value="TRYPSIN_HIS"/>
</dbReference>
<feature type="chain" id="PRO_5005535516" description="Phenoloxidase-activating factor 2" evidence="8">
    <location>
        <begin position="25"/>
        <end position="642"/>
    </location>
</feature>
<keyword evidence="6" id="KW-0645">Protease</keyword>
<proteinExistence type="predicted"/>
<evidence type="ECO:0000313" key="10">
    <source>
        <dbReference type="EMBL" id="KNC25316.1"/>
    </source>
</evidence>
<sequence length="642" mass="71651">MNFVKFFINNLMLLHCLCFVLVLAEDNLENLKINLTTINDDDLWSKNVSLLEQHKSADNEKQTAGASVTEPLFQNEEKEGDPNLNPLSSAELPSQGTNRTGRQLFYSPSFFYIQNYGAENSKCVTSRGLVGVCMSFDSCVQNQREKRHTSTLLDVQQWPAYQRVLPYFQPQLQQQEFCTFYDQFARSSYGICCTGIQDMTPVSPAYKPQIPDMEQEPEMPLDVTTKKPENLDDSEVLEADLNSFQPEPPQYDNTDNTIDYDPIENLKQAAVYNNYNNYIRYPWPQQFVGFSGVQQWPPPIPTHAPAIASWPPPLPTHPPNHHYPTHPPLTGGGGSHYTTTRRPQYVTTTTRRPTYPNYPTHRPITTTTTTATTKKPDSTATTALGLPLQCGVKNIESPDQERIVGGTNASPHEFPWIAVLFKSGKQFCGGSLITNNHILTAAHCVARMTSWDVAALTAHLGDYNIRTDFEVKHVTRRIKRLVRHKGFDFSTLHNDIAILTLSEPVQFTKEIQPICLPTSSTQQSRSYSGHIATVAGWGSLRENGPQPSILQKVQIPIWTNTECAQKYGRAAPAGIIESMICAGQAAKDSCSGDSGGPLIVNDATRYIQVGIVSWGIGCGKGQYPGVYTRVTSLLPWIYKNIK</sequence>
<keyword evidence="8" id="KW-0732">Signal</keyword>
<dbReference type="OrthoDB" id="546450at2759"/>
<dbReference type="Proteomes" id="UP000037069">
    <property type="component" value="Unassembled WGS sequence"/>
</dbReference>
<dbReference type="Pfam" id="PF00089">
    <property type="entry name" value="Trypsin"/>
    <property type="match status" value="1"/>
</dbReference>
<evidence type="ECO:0000256" key="1">
    <source>
        <dbReference type="ARBA" id="ARBA00004613"/>
    </source>
</evidence>
<dbReference type="InterPro" id="IPR043504">
    <property type="entry name" value="Peptidase_S1_PA_chymotrypsin"/>
</dbReference>
<name>A0A0L0BZ95_LUCCU</name>
<evidence type="ECO:0000256" key="8">
    <source>
        <dbReference type="SAM" id="SignalP"/>
    </source>
</evidence>
<keyword evidence="3" id="KW-1015">Disulfide bond</keyword>
<evidence type="ECO:0000256" key="6">
    <source>
        <dbReference type="RuleBase" id="RU363034"/>
    </source>
</evidence>
<dbReference type="GO" id="GO:0004252">
    <property type="term" value="F:serine-type endopeptidase activity"/>
    <property type="evidence" value="ECO:0007669"/>
    <property type="project" value="InterPro"/>
</dbReference>
<dbReference type="SMART" id="SM00020">
    <property type="entry name" value="Tryp_SPc"/>
    <property type="match status" value="1"/>
</dbReference>
<dbReference type="FunFam" id="2.40.10.10:FF:000038">
    <property type="entry name" value="Serine protease"/>
    <property type="match status" value="1"/>
</dbReference>
<dbReference type="CDD" id="cd00190">
    <property type="entry name" value="Tryp_SPc"/>
    <property type="match status" value="1"/>
</dbReference>
<dbReference type="InterPro" id="IPR001314">
    <property type="entry name" value="Peptidase_S1A"/>
</dbReference>
<dbReference type="SUPFAM" id="SSF50494">
    <property type="entry name" value="Trypsin-like serine proteases"/>
    <property type="match status" value="1"/>
</dbReference>
<comment type="caution">
    <text evidence="10">The sequence shown here is derived from an EMBL/GenBank/DDBJ whole genome shotgun (WGS) entry which is preliminary data.</text>
</comment>
<keyword evidence="11" id="KW-1185">Reference proteome</keyword>
<feature type="signal peptide" evidence="8">
    <location>
        <begin position="1"/>
        <end position="24"/>
    </location>
</feature>
<feature type="compositionally biased region" description="Polar residues" evidence="7">
    <location>
        <begin position="85"/>
        <end position="100"/>
    </location>
</feature>
<feature type="region of interest" description="Disordered" evidence="7">
    <location>
        <begin position="55"/>
        <end position="100"/>
    </location>
</feature>
<keyword evidence="2" id="KW-0964">Secreted</keyword>
<dbReference type="InterPro" id="IPR033116">
    <property type="entry name" value="TRYPSIN_SER"/>
</dbReference>
<evidence type="ECO:0000259" key="9">
    <source>
        <dbReference type="PROSITE" id="PS50240"/>
    </source>
</evidence>
<dbReference type="EMBL" id="JRES01001125">
    <property type="protein sequence ID" value="KNC25316.1"/>
    <property type="molecule type" value="Genomic_DNA"/>
</dbReference>
<feature type="domain" description="Peptidase S1" evidence="9">
    <location>
        <begin position="403"/>
        <end position="642"/>
    </location>
</feature>
<dbReference type="Gene3D" id="2.40.10.10">
    <property type="entry name" value="Trypsin-like serine proteases"/>
    <property type="match status" value="1"/>
</dbReference>
<evidence type="ECO:0000256" key="5">
    <source>
        <dbReference type="ARBA" id="ARBA00076468"/>
    </source>
</evidence>
<dbReference type="GO" id="GO:0006508">
    <property type="term" value="P:proteolysis"/>
    <property type="evidence" value="ECO:0007669"/>
    <property type="project" value="UniProtKB-KW"/>
</dbReference>
<protein>
    <recommendedName>
        <fullName evidence="4">Phenoloxidase-activating factor 2</fullName>
    </recommendedName>
    <alternativeName>
        <fullName evidence="5">Prophenoloxidase-activating factor II</fullName>
    </alternativeName>
</protein>
<evidence type="ECO:0000313" key="11">
    <source>
        <dbReference type="Proteomes" id="UP000037069"/>
    </source>
</evidence>
<accession>A0A0L0BZ95</accession>
<gene>
    <name evidence="10" type="ORF">FF38_02545</name>
</gene>
<evidence type="ECO:0000256" key="7">
    <source>
        <dbReference type="SAM" id="MobiDB-lite"/>
    </source>
</evidence>
<dbReference type="GO" id="GO:0005576">
    <property type="term" value="C:extracellular region"/>
    <property type="evidence" value="ECO:0007669"/>
    <property type="project" value="UniProtKB-SubCell"/>
</dbReference>
<comment type="subcellular location">
    <subcellularLocation>
        <location evidence="1">Secreted</location>
    </subcellularLocation>
</comment>
<dbReference type="PANTHER" id="PTHR24252:SF7">
    <property type="entry name" value="HYALIN"/>
    <property type="match status" value="1"/>
</dbReference>
<dbReference type="OMA" id="CVHLLHF"/>
<dbReference type="InterPro" id="IPR001254">
    <property type="entry name" value="Trypsin_dom"/>
</dbReference>
<dbReference type="PANTHER" id="PTHR24252">
    <property type="entry name" value="ACROSIN-RELATED"/>
    <property type="match status" value="1"/>
</dbReference>
<evidence type="ECO:0000256" key="3">
    <source>
        <dbReference type="ARBA" id="ARBA00023157"/>
    </source>
</evidence>
<evidence type="ECO:0000256" key="2">
    <source>
        <dbReference type="ARBA" id="ARBA00022525"/>
    </source>
</evidence>
<evidence type="ECO:0000256" key="4">
    <source>
        <dbReference type="ARBA" id="ARBA00068096"/>
    </source>
</evidence>
<keyword evidence="6" id="KW-0378">Hydrolase</keyword>
<feature type="region of interest" description="Disordered" evidence="7">
    <location>
        <begin position="349"/>
        <end position="381"/>
    </location>
</feature>
<dbReference type="AlphaFoldDB" id="A0A0L0BZ95"/>